<evidence type="ECO:0000259" key="3">
    <source>
        <dbReference type="PROSITE" id="PS50991"/>
    </source>
</evidence>
<feature type="region of interest" description="Disordered" evidence="2">
    <location>
        <begin position="445"/>
        <end position="470"/>
    </location>
</feature>
<evidence type="ECO:0000313" key="4">
    <source>
        <dbReference type="EMBL" id="MFC7705392.1"/>
    </source>
</evidence>
<dbReference type="Pfam" id="PF00682">
    <property type="entry name" value="HMGL-like"/>
    <property type="match status" value="1"/>
</dbReference>
<sequence length="470" mass="52328">MTQTVLLDCTFRDGGYYNAWDFSPELINSYLVAMKAAQVDIVELGFRFIANSGFKGPCAYTTDDFIRSLTIPEGLTVAVMLNGGDLLTDLGFEASLQRLFPETAETSPVDLVRFACHFHEFEQVLPAVGWLTERGYRVGFNLMQIADRSREDVLHLARKAKEWPVEVLYFADSMGSMTPDDAARIIGWLREEWDGPIGIHTHDNMGLALANTLRAHKEGATWLDATVTGMGRGPGNARTEELVIEAEDFRQRKASFVPLMALIRKHFGPMKEKYGWGTNPYYYLSGKYGLHPTYIQEMLGDARYDEEDILAVIDYLRVKGGKKFSRLALGSARNFYEGTPTGAWAPATVLEGRDVLLLGTGPGVDRHREAIEAMIKRIKPVVLALNTQSGIAPDLIDLRVACHPVRLLADCDTHLELPQPLVVPASMMPEALKSALSARRCCKTLSPKDSHRESMRLDGTHEQAITRPLP</sequence>
<dbReference type="InterPro" id="IPR013785">
    <property type="entry name" value="Aldolase_TIM"/>
</dbReference>
<evidence type="ECO:0000256" key="2">
    <source>
        <dbReference type="SAM" id="MobiDB-lite"/>
    </source>
</evidence>
<dbReference type="InterPro" id="IPR000891">
    <property type="entry name" value="PYR_CT"/>
</dbReference>
<evidence type="ECO:0000313" key="5">
    <source>
        <dbReference type="Proteomes" id="UP001596516"/>
    </source>
</evidence>
<dbReference type="RefSeq" id="WP_377405232.1">
    <property type="nucleotide sequence ID" value="NZ_JBHTFQ010000007.1"/>
</dbReference>
<reference evidence="5" key="1">
    <citation type="journal article" date="2019" name="Int. J. Syst. Evol. Microbiol.">
        <title>The Global Catalogue of Microorganisms (GCM) 10K type strain sequencing project: providing services to taxonomists for standard genome sequencing and annotation.</title>
        <authorList>
            <consortium name="The Broad Institute Genomics Platform"/>
            <consortium name="The Broad Institute Genome Sequencing Center for Infectious Disease"/>
            <person name="Wu L."/>
            <person name="Ma J."/>
        </authorList>
    </citation>
    <scope>NUCLEOTIDE SEQUENCE [LARGE SCALE GENOMIC DNA]</scope>
    <source>
        <strain evidence="5">CGMCC 1.12750</strain>
    </source>
</reference>
<dbReference type="InterPro" id="IPR050073">
    <property type="entry name" value="2-IPM_HCS-like"/>
</dbReference>
<feature type="non-terminal residue" evidence="4">
    <location>
        <position position="470"/>
    </location>
</feature>
<evidence type="ECO:0000256" key="1">
    <source>
        <dbReference type="ARBA" id="ARBA00023211"/>
    </source>
</evidence>
<dbReference type="EMBL" id="JBHTFQ010000007">
    <property type="protein sequence ID" value="MFC7705392.1"/>
    <property type="molecule type" value="Genomic_DNA"/>
</dbReference>
<feature type="domain" description="Pyruvate carboxyltransferase" evidence="3">
    <location>
        <begin position="4"/>
        <end position="263"/>
    </location>
</feature>
<dbReference type="Gene3D" id="3.20.20.70">
    <property type="entry name" value="Aldolase class I"/>
    <property type="match status" value="1"/>
</dbReference>
<proteinExistence type="predicted"/>
<dbReference type="PANTHER" id="PTHR10277:SF9">
    <property type="entry name" value="2-ISOPROPYLMALATE SYNTHASE 1, CHLOROPLASTIC-RELATED"/>
    <property type="match status" value="1"/>
</dbReference>
<dbReference type="PANTHER" id="PTHR10277">
    <property type="entry name" value="HOMOCITRATE SYNTHASE-RELATED"/>
    <property type="match status" value="1"/>
</dbReference>
<accession>A0ABW2UKZ9</accession>
<dbReference type="CDD" id="cd07944">
    <property type="entry name" value="DRE_TIM_HOA_like"/>
    <property type="match status" value="1"/>
</dbReference>
<keyword evidence="5" id="KW-1185">Reference proteome</keyword>
<protein>
    <submittedName>
        <fullName evidence="4">Aldolase catalytic domain-containing protein</fullName>
    </submittedName>
</protein>
<comment type="caution">
    <text evidence="4">The sequence shown here is derived from an EMBL/GenBank/DDBJ whole genome shotgun (WGS) entry which is preliminary data.</text>
</comment>
<dbReference type="Proteomes" id="UP001596516">
    <property type="component" value="Unassembled WGS sequence"/>
</dbReference>
<feature type="compositionally biased region" description="Basic and acidic residues" evidence="2">
    <location>
        <begin position="446"/>
        <end position="461"/>
    </location>
</feature>
<gene>
    <name evidence="4" type="ORF">ACFQXB_14420</name>
</gene>
<dbReference type="SUPFAM" id="SSF51569">
    <property type="entry name" value="Aldolase"/>
    <property type="match status" value="1"/>
</dbReference>
<dbReference type="PROSITE" id="PS50991">
    <property type="entry name" value="PYR_CT"/>
    <property type="match status" value="1"/>
</dbReference>
<keyword evidence="1" id="KW-0464">Manganese</keyword>
<organism evidence="4 5">
    <name type="scientific">Plastorhodobacter daqingensis</name>
    <dbReference type="NCBI Taxonomy" id="1387281"/>
    <lineage>
        <taxon>Bacteria</taxon>
        <taxon>Pseudomonadati</taxon>
        <taxon>Pseudomonadota</taxon>
        <taxon>Alphaproteobacteria</taxon>
        <taxon>Rhodobacterales</taxon>
        <taxon>Paracoccaceae</taxon>
        <taxon>Plastorhodobacter</taxon>
    </lineage>
</organism>
<name>A0ABW2UKZ9_9RHOB</name>